<accession>A0A9P8QZ82</accession>
<dbReference type="AlphaFoldDB" id="A0A9P8QZ82"/>
<dbReference type="EMBL" id="JAIWOZ010000001">
    <property type="protein sequence ID" value="KAH6611503.1"/>
    <property type="molecule type" value="Genomic_DNA"/>
</dbReference>
<dbReference type="Proteomes" id="UP000827724">
    <property type="component" value="Unassembled WGS sequence"/>
</dbReference>
<dbReference type="InterPro" id="IPR002877">
    <property type="entry name" value="RNA_MeTrfase_FtsJ_dom"/>
</dbReference>
<evidence type="ECO:0000259" key="2">
    <source>
        <dbReference type="Pfam" id="PF01728"/>
    </source>
</evidence>
<protein>
    <recommendedName>
        <fullName evidence="2">Ribosomal RNA methyltransferase FtsJ domain-containing protein</fullName>
    </recommendedName>
</protein>
<feature type="region of interest" description="Disordered" evidence="1">
    <location>
        <begin position="1"/>
        <end position="32"/>
    </location>
</feature>
<dbReference type="SUPFAM" id="SSF53335">
    <property type="entry name" value="S-adenosyl-L-methionine-dependent methyltransferases"/>
    <property type="match status" value="1"/>
</dbReference>
<name>A0A9P8QZ82_9HYPO</name>
<dbReference type="Pfam" id="PF01728">
    <property type="entry name" value="FtsJ"/>
    <property type="match status" value="1"/>
</dbReference>
<dbReference type="GO" id="GO:0032259">
    <property type="term" value="P:methylation"/>
    <property type="evidence" value="ECO:0007669"/>
    <property type="project" value="InterPro"/>
</dbReference>
<evidence type="ECO:0000256" key="1">
    <source>
        <dbReference type="SAM" id="MobiDB-lite"/>
    </source>
</evidence>
<dbReference type="Gene3D" id="3.40.50.150">
    <property type="entry name" value="Vaccinia Virus protein VP39"/>
    <property type="match status" value="1"/>
</dbReference>
<reference evidence="3" key="1">
    <citation type="submission" date="2021-08" db="EMBL/GenBank/DDBJ databases">
        <title>Chromosome-Level Trichoderma cornu-damae using Hi-C Data.</title>
        <authorList>
            <person name="Kim C.S."/>
        </authorList>
    </citation>
    <scope>NUCLEOTIDE SEQUENCE</scope>
    <source>
        <strain evidence="3">KA19-0412C</strain>
    </source>
</reference>
<dbReference type="GO" id="GO:0008168">
    <property type="term" value="F:methyltransferase activity"/>
    <property type="evidence" value="ECO:0007669"/>
    <property type="project" value="InterPro"/>
</dbReference>
<feature type="domain" description="Ribosomal RNA methyltransferase FtsJ" evidence="2">
    <location>
        <begin position="120"/>
        <end position="299"/>
    </location>
</feature>
<dbReference type="OrthoDB" id="417125at2759"/>
<sequence length="398" mass="44492">MGTTATCLMKPESQDNDMSSSPARDTPGVPSLLGTDTRLCPDASGQPGPVLKEYLLQNAPDVQGWANKAGDVFFEKQRQQADHADGNTVRFFYQMMKAIATEMNQATGALRVQRKGRGRARILDFCTAPGGFLESAMEMNFGATAMGFSLPPTQGGHEIIMPLSSSVTFKYADVTMFAGDMGYTDIPRDNPDAENFVLERRISPDQRFDLIFCDGQVLRTHARAAYREQWEARRLAATQLAIGLQHVSPGGTMVVLLHKLDAVHTVSLIYAFSKFSRIKLFKPRRAHAKRSSFYMIAANIQSNSLHAREAMESWRLMWRVMTFASDEERQRISESHVDERVLVEQFGPELVRLGREIWEIQARALEKAPFMQAGQNEGRKTSWRTPLPGNKAADGKLV</sequence>
<feature type="region of interest" description="Disordered" evidence="1">
    <location>
        <begin position="374"/>
        <end position="398"/>
    </location>
</feature>
<organism evidence="3 4">
    <name type="scientific">Trichoderma cornu-damae</name>
    <dbReference type="NCBI Taxonomy" id="654480"/>
    <lineage>
        <taxon>Eukaryota</taxon>
        <taxon>Fungi</taxon>
        <taxon>Dikarya</taxon>
        <taxon>Ascomycota</taxon>
        <taxon>Pezizomycotina</taxon>
        <taxon>Sordariomycetes</taxon>
        <taxon>Hypocreomycetidae</taxon>
        <taxon>Hypocreales</taxon>
        <taxon>Hypocreaceae</taxon>
        <taxon>Trichoderma</taxon>
    </lineage>
</organism>
<proteinExistence type="predicted"/>
<comment type="caution">
    <text evidence="3">The sequence shown here is derived from an EMBL/GenBank/DDBJ whole genome shotgun (WGS) entry which is preliminary data.</text>
</comment>
<gene>
    <name evidence="3" type="ORF">Trco_001523</name>
</gene>
<evidence type="ECO:0000313" key="3">
    <source>
        <dbReference type="EMBL" id="KAH6611503.1"/>
    </source>
</evidence>
<evidence type="ECO:0000313" key="4">
    <source>
        <dbReference type="Proteomes" id="UP000827724"/>
    </source>
</evidence>
<dbReference type="InterPro" id="IPR029063">
    <property type="entry name" value="SAM-dependent_MTases_sf"/>
</dbReference>
<keyword evidence="4" id="KW-1185">Reference proteome</keyword>